<feature type="region of interest" description="Disordered" evidence="2">
    <location>
        <begin position="128"/>
        <end position="149"/>
    </location>
</feature>
<dbReference type="EMBL" id="KQ964420">
    <property type="protein sequence ID" value="KXN74809.1"/>
    <property type="molecule type" value="Genomic_DNA"/>
</dbReference>
<dbReference type="Gene3D" id="4.10.240.10">
    <property type="entry name" value="Zn(2)-C6 fungal-type DNA-binding domain"/>
    <property type="match status" value="1"/>
</dbReference>
<evidence type="ECO:0000256" key="1">
    <source>
        <dbReference type="ARBA" id="ARBA00023242"/>
    </source>
</evidence>
<dbReference type="GO" id="GO:0008270">
    <property type="term" value="F:zinc ion binding"/>
    <property type="evidence" value="ECO:0007669"/>
    <property type="project" value="InterPro"/>
</dbReference>
<dbReference type="GO" id="GO:0000981">
    <property type="term" value="F:DNA-binding transcription factor activity, RNA polymerase II-specific"/>
    <property type="evidence" value="ECO:0007669"/>
    <property type="project" value="InterPro"/>
</dbReference>
<dbReference type="PANTHER" id="PTHR31668">
    <property type="entry name" value="GLUCOSE TRANSPORT TRANSCRIPTION REGULATOR RGT1-RELATED-RELATED"/>
    <property type="match status" value="1"/>
</dbReference>
<dbReference type="PROSITE" id="PS00463">
    <property type="entry name" value="ZN2_CY6_FUNGAL_1"/>
    <property type="match status" value="1"/>
</dbReference>
<keyword evidence="1" id="KW-0539">Nucleus</keyword>
<dbReference type="SMART" id="SM00066">
    <property type="entry name" value="GAL4"/>
    <property type="match status" value="1"/>
</dbReference>
<evidence type="ECO:0000313" key="5">
    <source>
        <dbReference type="Proteomes" id="UP000070444"/>
    </source>
</evidence>
<dbReference type="CDD" id="cd00067">
    <property type="entry name" value="GAL4"/>
    <property type="match status" value="1"/>
</dbReference>
<dbReference type="InterPro" id="IPR001138">
    <property type="entry name" value="Zn2Cys6_DnaBD"/>
</dbReference>
<proteinExistence type="predicted"/>
<name>A0A137PIJ5_CONC2</name>
<dbReference type="InterPro" id="IPR036864">
    <property type="entry name" value="Zn2-C6_fun-type_DNA-bd_sf"/>
</dbReference>
<evidence type="ECO:0000256" key="2">
    <source>
        <dbReference type="SAM" id="MobiDB-lite"/>
    </source>
</evidence>
<sequence>MNDQFQDKYDKELLSKRACDYCHERKIKCDMKGFQCSNCVKKKKHCTLLRKNLKRGPRPKKLLTSLDSEIIELQYNKHPVINNLLPYSNINAQAVSTNAPIAICKSNSYPPPMPWEYVHYNPSMPPTLSGSLSNTSQSTIDTPPTSLNGPIQANNIQLVKSSKTKDIEVYKQTGIKPPIVSVTPPVAFPNHHIQRVPDHLEWVDELQKQYMTEQPKPED</sequence>
<dbReference type="SUPFAM" id="SSF57701">
    <property type="entry name" value="Zn2/Cys6 DNA-binding domain"/>
    <property type="match status" value="1"/>
</dbReference>
<evidence type="ECO:0000259" key="3">
    <source>
        <dbReference type="PROSITE" id="PS50048"/>
    </source>
</evidence>
<feature type="domain" description="Zn(2)-C6 fungal-type" evidence="3">
    <location>
        <begin position="18"/>
        <end position="48"/>
    </location>
</feature>
<dbReference type="Proteomes" id="UP000070444">
    <property type="component" value="Unassembled WGS sequence"/>
</dbReference>
<dbReference type="InterPro" id="IPR050797">
    <property type="entry name" value="Carb_Metab_Trans_Reg"/>
</dbReference>
<accession>A0A137PIJ5</accession>
<protein>
    <recommendedName>
        <fullName evidence="3">Zn(2)-C6 fungal-type domain-containing protein</fullName>
    </recommendedName>
</protein>
<reference evidence="4 5" key="1">
    <citation type="journal article" date="2015" name="Genome Biol. Evol.">
        <title>Phylogenomic analyses indicate that early fungi evolved digesting cell walls of algal ancestors of land plants.</title>
        <authorList>
            <person name="Chang Y."/>
            <person name="Wang S."/>
            <person name="Sekimoto S."/>
            <person name="Aerts A.L."/>
            <person name="Choi C."/>
            <person name="Clum A."/>
            <person name="LaButti K.M."/>
            <person name="Lindquist E.A."/>
            <person name="Yee Ngan C."/>
            <person name="Ohm R.A."/>
            <person name="Salamov A.A."/>
            <person name="Grigoriev I.V."/>
            <person name="Spatafora J.W."/>
            <person name="Berbee M.L."/>
        </authorList>
    </citation>
    <scope>NUCLEOTIDE SEQUENCE [LARGE SCALE GENOMIC DNA]</scope>
    <source>
        <strain evidence="4 5">NRRL 28638</strain>
    </source>
</reference>
<dbReference type="Pfam" id="PF00172">
    <property type="entry name" value="Zn_clus"/>
    <property type="match status" value="1"/>
</dbReference>
<dbReference type="AlphaFoldDB" id="A0A137PIJ5"/>
<dbReference type="PROSITE" id="PS50048">
    <property type="entry name" value="ZN2_CY6_FUNGAL_2"/>
    <property type="match status" value="1"/>
</dbReference>
<organism evidence="4 5">
    <name type="scientific">Conidiobolus coronatus (strain ATCC 28846 / CBS 209.66 / NRRL 28638)</name>
    <name type="common">Delacroixia coronata</name>
    <dbReference type="NCBI Taxonomy" id="796925"/>
    <lineage>
        <taxon>Eukaryota</taxon>
        <taxon>Fungi</taxon>
        <taxon>Fungi incertae sedis</taxon>
        <taxon>Zoopagomycota</taxon>
        <taxon>Entomophthoromycotina</taxon>
        <taxon>Entomophthoromycetes</taxon>
        <taxon>Entomophthorales</taxon>
        <taxon>Ancylistaceae</taxon>
        <taxon>Conidiobolus</taxon>
    </lineage>
</organism>
<evidence type="ECO:0000313" key="4">
    <source>
        <dbReference type="EMBL" id="KXN74809.1"/>
    </source>
</evidence>
<dbReference type="OrthoDB" id="2534600at2759"/>
<gene>
    <name evidence="4" type="ORF">CONCODRAFT_2138</name>
</gene>
<keyword evidence="5" id="KW-1185">Reference proteome</keyword>